<feature type="compositionally biased region" description="Basic and acidic residues" evidence="13">
    <location>
        <begin position="356"/>
        <end position="365"/>
    </location>
</feature>
<comment type="similarity">
    <text evidence="2 12">Belongs to the short-chain dehydrogenases/reductases (SDR) family.</text>
</comment>
<dbReference type="Gene3D" id="3.40.50.720">
    <property type="entry name" value="NAD(P)-binding Rossmann-like Domain"/>
    <property type="match status" value="1"/>
</dbReference>
<evidence type="ECO:0000256" key="6">
    <source>
        <dbReference type="ARBA" id="ARBA00023002"/>
    </source>
</evidence>
<keyword evidence="7" id="KW-0443">Lipid metabolism</keyword>
<dbReference type="FunFam" id="3.40.50.720:FF:000131">
    <property type="entry name" value="Short-chain dehydrogenase/reductase 3"/>
    <property type="match status" value="1"/>
</dbReference>
<evidence type="ECO:0000256" key="9">
    <source>
        <dbReference type="ARBA" id="ARBA00059620"/>
    </source>
</evidence>
<evidence type="ECO:0000256" key="7">
    <source>
        <dbReference type="ARBA" id="ARBA00023098"/>
    </source>
</evidence>
<evidence type="ECO:0000256" key="11">
    <source>
        <dbReference type="ARBA" id="ARBA00082544"/>
    </source>
</evidence>
<gene>
    <name evidence="14" type="ORF">LY89DRAFT_717248</name>
</gene>
<dbReference type="InParanoid" id="A0A194XFY2"/>
<keyword evidence="8" id="KW-0472">Membrane</keyword>
<reference evidence="14 15" key="1">
    <citation type="submission" date="2015-10" db="EMBL/GenBank/DDBJ databases">
        <title>Full genome of DAOMC 229536 Phialocephala scopiformis, a fungal endophyte of spruce producing the potent anti-insectan compound rugulosin.</title>
        <authorList>
            <consortium name="DOE Joint Genome Institute"/>
            <person name="Walker A.K."/>
            <person name="Frasz S.L."/>
            <person name="Seifert K.A."/>
            <person name="Miller J.D."/>
            <person name="Mondo S.J."/>
            <person name="Labutti K."/>
            <person name="Lipzen A."/>
            <person name="Dockter R."/>
            <person name="Kennedy M."/>
            <person name="Grigoriev I.V."/>
            <person name="Spatafora J.W."/>
        </authorList>
    </citation>
    <scope>NUCLEOTIDE SEQUENCE [LARGE SCALE GENOMIC DNA]</scope>
    <source>
        <strain evidence="14 15">CBS 120377</strain>
    </source>
</reference>
<keyword evidence="3" id="KW-0812">Transmembrane</keyword>
<evidence type="ECO:0000256" key="3">
    <source>
        <dbReference type="ARBA" id="ARBA00022692"/>
    </source>
</evidence>
<dbReference type="OrthoDB" id="10253736at2759"/>
<dbReference type="InterPro" id="IPR036291">
    <property type="entry name" value="NAD(P)-bd_dom_sf"/>
</dbReference>
<dbReference type="AlphaFoldDB" id="A0A194XFY2"/>
<dbReference type="PRINTS" id="PR00080">
    <property type="entry name" value="SDRFAMILY"/>
</dbReference>
<evidence type="ECO:0000256" key="4">
    <source>
        <dbReference type="ARBA" id="ARBA00022857"/>
    </source>
</evidence>
<dbReference type="SUPFAM" id="SSF51735">
    <property type="entry name" value="NAD(P)-binding Rossmann-fold domains"/>
    <property type="match status" value="1"/>
</dbReference>
<evidence type="ECO:0000256" key="13">
    <source>
        <dbReference type="SAM" id="MobiDB-lite"/>
    </source>
</evidence>
<feature type="region of interest" description="Disordered" evidence="13">
    <location>
        <begin position="356"/>
        <end position="378"/>
    </location>
</feature>
<dbReference type="GO" id="GO:0016020">
    <property type="term" value="C:membrane"/>
    <property type="evidence" value="ECO:0007669"/>
    <property type="project" value="UniProtKB-SubCell"/>
</dbReference>
<keyword evidence="4" id="KW-0521">NADP</keyword>
<keyword evidence="15" id="KW-1185">Reference proteome</keyword>
<comment type="subcellular location">
    <subcellularLocation>
        <location evidence="1">Membrane</location>
        <topology evidence="1">Multi-pass membrane protein</topology>
    </subcellularLocation>
</comment>
<sequence>MPMHNGWLPREGLTGDPIGRFIKRTALNPALTLAVILLARYTKKGSDLSILHETAFGRVKTLFYLGLARMVSGYFDRGVLDNWSADTYDWDKEIVLITGGAGGIGGHVVKLLAEKGIKVVVLDVIPMTFETSSNVYYYNCDITSPSTISSVAAEVRKDVGDPTVLINNAGVARGKQILDATEKDVRFTFDVNTLSHYWMAKEFIPSMVKKNHGMVVTIASLAAYVTVPGMVDYAASKAAALSFHEGLTAELKTKYNAPKVRTVVVNQGYTKTPLFQGYQNDSPFLMPTLEPETVAEAIVKQVLSGHSGQVIAPGFGTLLTFFKGFPHWYQIRTRAAGENIMTKWHGRQVIDVDKWKGADKEKEGGESASTVLVPPAEQ</sequence>
<protein>
    <recommendedName>
        <fullName evidence="10">Short-chain dehydrogenase/reductase 3</fullName>
    </recommendedName>
    <alternativeName>
        <fullName evidence="11">Retinal short-chain dehydrogenase/reductase 1</fullName>
    </alternativeName>
</protein>
<comment type="function">
    <text evidence="9">Catalyzes the reduction of all-trans-retinal to all-trans-retinol in the presence of NADPH.</text>
</comment>
<name>A0A194XFY2_MOLSC</name>
<dbReference type="PANTHER" id="PTHR24322">
    <property type="entry name" value="PKSB"/>
    <property type="match status" value="1"/>
</dbReference>
<evidence type="ECO:0000313" key="14">
    <source>
        <dbReference type="EMBL" id="KUJ18682.1"/>
    </source>
</evidence>
<evidence type="ECO:0000256" key="5">
    <source>
        <dbReference type="ARBA" id="ARBA00022989"/>
    </source>
</evidence>
<evidence type="ECO:0000256" key="10">
    <source>
        <dbReference type="ARBA" id="ARBA00068717"/>
    </source>
</evidence>
<evidence type="ECO:0000256" key="12">
    <source>
        <dbReference type="RuleBase" id="RU000363"/>
    </source>
</evidence>
<dbReference type="CDD" id="cd05339">
    <property type="entry name" value="17beta-HSDXI-like_SDR_c"/>
    <property type="match status" value="1"/>
</dbReference>
<keyword evidence="6" id="KW-0560">Oxidoreductase</keyword>
<dbReference type="Pfam" id="PF00106">
    <property type="entry name" value="adh_short"/>
    <property type="match status" value="1"/>
</dbReference>
<evidence type="ECO:0000256" key="2">
    <source>
        <dbReference type="ARBA" id="ARBA00006484"/>
    </source>
</evidence>
<dbReference type="GO" id="GO:0052650">
    <property type="term" value="F:all-trans-retinol dehydrogenase (NADP+) activity"/>
    <property type="evidence" value="ECO:0007669"/>
    <property type="project" value="UniProtKB-ARBA"/>
</dbReference>
<dbReference type="Proteomes" id="UP000070700">
    <property type="component" value="Unassembled WGS sequence"/>
</dbReference>
<evidence type="ECO:0000256" key="1">
    <source>
        <dbReference type="ARBA" id="ARBA00004141"/>
    </source>
</evidence>
<dbReference type="PRINTS" id="PR00081">
    <property type="entry name" value="GDHRDH"/>
</dbReference>
<dbReference type="FunCoup" id="A0A194XFY2">
    <property type="interactions" value="588"/>
</dbReference>
<dbReference type="PANTHER" id="PTHR24322:SF736">
    <property type="entry name" value="RETINOL DEHYDROGENASE 10"/>
    <property type="match status" value="1"/>
</dbReference>
<dbReference type="EMBL" id="KQ947412">
    <property type="protein sequence ID" value="KUJ18682.1"/>
    <property type="molecule type" value="Genomic_DNA"/>
</dbReference>
<proteinExistence type="inferred from homology"/>
<evidence type="ECO:0000313" key="15">
    <source>
        <dbReference type="Proteomes" id="UP000070700"/>
    </source>
</evidence>
<dbReference type="KEGG" id="psco:LY89DRAFT_717248"/>
<keyword evidence="5" id="KW-1133">Transmembrane helix</keyword>
<dbReference type="GeneID" id="28828060"/>
<dbReference type="RefSeq" id="XP_018073037.1">
    <property type="nucleotide sequence ID" value="XM_018218334.1"/>
</dbReference>
<accession>A0A194XFY2</accession>
<dbReference type="InterPro" id="IPR002347">
    <property type="entry name" value="SDR_fam"/>
</dbReference>
<organism evidence="14 15">
    <name type="scientific">Mollisia scopiformis</name>
    <name type="common">Conifer needle endophyte fungus</name>
    <name type="synonym">Phialocephala scopiformis</name>
    <dbReference type="NCBI Taxonomy" id="149040"/>
    <lineage>
        <taxon>Eukaryota</taxon>
        <taxon>Fungi</taxon>
        <taxon>Dikarya</taxon>
        <taxon>Ascomycota</taxon>
        <taxon>Pezizomycotina</taxon>
        <taxon>Leotiomycetes</taxon>
        <taxon>Helotiales</taxon>
        <taxon>Mollisiaceae</taxon>
        <taxon>Mollisia</taxon>
    </lineage>
</organism>
<evidence type="ECO:0000256" key="8">
    <source>
        <dbReference type="ARBA" id="ARBA00023136"/>
    </source>
</evidence>